<evidence type="ECO:0000256" key="1">
    <source>
        <dbReference type="ARBA" id="ARBA00008668"/>
    </source>
</evidence>
<dbReference type="InterPro" id="IPR008265">
    <property type="entry name" value="Lipase_GDSL_AS"/>
</dbReference>
<comment type="similarity">
    <text evidence="1">Belongs to the 'GDSL' lipolytic enzyme family.</text>
</comment>
<name>A0A9Q0GEI2_9ROSI</name>
<gene>
    <name evidence="2" type="primary">EXL3_2</name>
    <name evidence="2" type="ORF">Tsubulata_051284</name>
</gene>
<proteinExistence type="inferred from homology"/>
<reference evidence="2" key="1">
    <citation type="submission" date="2022-02" db="EMBL/GenBank/DDBJ databases">
        <authorList>
            <person name="Henning P.M."/>
            <person name="McCubbin A.G."/>
            <person name="Shore J.S."/>
        </authorList>
    </citation>
    <scope>NUCLEOTIDE SEQUENCE</scope>
    <source>
        <strain evidence="2">F60SS</strain>
        <tissue evidence="2">Leaves</tissue>
    </source>
</reference>
<evidence type="ECO:0000313" key="3">
    <source>
        <dbReference type="Proteomes" id="UP001141552"/>
    </source>
</evidence>
<protein>
    <submittedName>
        <fullName evidence="2">GDSL esterase/lipase exl3</fullName>
    </submittedName>
</protein>
<reference evidence="2" key="2">
    <citation type="journal article" date="2023" name="Plants (Basel)">
        <title>Annotation of the Turnera subulata (Passifloraceae) Draft Genome Reveals the S-Locus Evolved after the Divergence of Turneroideae from Passifloroideae in a Stepwise Manner.</title>
        <authorList>
            <person name="Henning P.M."/>
            <person name="Roalson E.H."/>
            <person name="Mir W."/>
            <person name="McCubbin A.G."/>
            <person name="Shore J.S."/>
        </authorList>
    </citation>
    <scope>NUCLEOTIDE SEQUENCE</scope>
    <source>
        <strain evidence="2">F60SS</strain>
    </source>
</reference>
<dbReference type="Gene3D" id="3.40.50.1110">
    <property type="entry name" value="SGNH hydrolase"/>
    <property type="match status" value="1"/>
</dbReference>
<dbReference type="PANTHER" id="PTHR45642:SF150">
    <property type="entry name" value="GDSL ESTERASE_LIPASE EXL3"/>
    <property type="match status" value="1"/>
</dbReference>
<dbReference type="FunFam" id="3.40.50.1110:FF:000003">
    <property type="entry name" value="GDSL esterase/lipase APG"/>
    <property type="match status" value="1"/>
</dbReference>
<feature type="non-terminal residue" evidence="2">
    <location>
        <position position="1"/>
    </location>
</feature>
<dbReference type="Proteomes" id="UP001141552">
    <property type="component" value="Unassembled WGS sequence"/>
</dbReference>
<dbReference type="InterPro" id="IPR050592">
    <property type="entry name" value="GDSL_lipolytic_enzyme"/>
</dbReference>
<dbReference type="SUPFAM" id="SSF52266">
    <property type="entry name" value="SGNH hydrolase"/>
    <property type="match status" value="1"/>
</dbReference>
<dbReference type="OrthoDB" id="1600564at2759"/>
<dbReference type="CDD" id="cd01837">
    <property type="entry name" value="SGNH_plant_lipase_like"/>
    <property type="match status" value="1"/>
</dbReference>
<accession>A0A9Q0GEI2</accession>
<organism evidence="2 3">
    <name type="scientific">Turnera subulata</name>
    <dbReference type="NCBI Taxonomy" id="218843"/>
    <lineage>
        <taxon>Eukaryota</taxon>
        <taxon>Viridiplantae</taxon>
        <taxon>Streptophyta</taxon>
        <taxon>Embryophyta</taxon>
        <taxon>Tracheophyta</taxon>
        <taxon>Spermatophyta</taxon>
        <taxon>Magnoliopsida</taxon>
        <taxon>eudicotyledons</taxon>
        <taxon>Gunneridae</taxon>
        <taxon>Pentapetalae</taxon>
        <taxon>rosids</taxon>
        <taxon>fabids</taxon>
        <taxon>Malpighiales</taxon>
        <taxon>Passifloraceae</taxon>
        <taxon>Turnera</taxon>
    </lineage>
</organism>
<dbReference type="InterPro" id="IPR036514">
    <property type="entry name" value="SGNH_hydro_sf"/>
</dbReference>
<keyword evidence="3" id="KW-1185">Reference proteome</keyword>
<dbReference type="GO" id="GO:0006629">
    <property type="term" value="P:lipid metabolic process"/>
    <property type="evidence" value="ECO:0007669"/>
    <property type="project" value="InterPro"/>
</dbReference>
<dbReference type="Pfam" id="PF00657">
    <property type="entry name" value="Lipase_GDSL"/>
    <property type="match status" value="1"/>
</dbReference>
<dbReference type="EMBL" id="JAKUCV010000826">
    <property type="protein sequence ID" value="KAJ4848719.1"/>
    <property type="molecule type" value="Genomic_DNA"/>
</dbReference>
<dbReference type="InterPro" id="IPR001087">
    <property type="entry name" value="GDSL"/>
</dbReference>
<dbReference type="GO" id="GO:0016298">
    <property type="term" value="F:lipase activity"/>
    <property type="evidence" value="ECO:0007669"/>
    <property type="project" value="InterPro"/>
</dbReference>
<evidence type="ECO:0000313" key="2">
    <source>
        <dbReference type="EMBL" id="KAJ4848719.1"/>
    </source>
</evidence>
<dbReference type="PROSITE" id="PS01098">
    <property type="entry name" value="LIPASE_GDSL_SER"/>
    <property type="match status" value="1"/>
</dbReference>
<comment type="caution">
    <text evidence="2">The sequence shown here is derived from an EMBL/GenBank/DDBJ whole genome shotgun (WGS) entry which is preliminary data.</text>
</comment>
<dbReference type="AlphaFoldDB" id="A0A9Q0GEI2"/>
<dbReference type="InterPro" id="IPR035669">
    <property type="entry name" value="SGNH_plant_lipase-like"/>
</dbReference>
<dbReference type="PANTHER" id="PTHR45642">
    <property type="entry name" value="GDSL ESTERASE/LIPASE EXL3"/>
    <property type="match status" value="1"/>
</dbReference>
<sequence length="377" mass="41791">RPFSLRGLHNLGRRVQKYYKYKMQTRMSSLFPLFFFLVSNVFALVKLPENVTVPAILVFGDSIVDTGNNNNLKTLIKCNFPPYGIDFNGRIPTGRFSDGKVPADIIAAELGIKDTVPAYLDPILSPQDLITGVSFASGGAGYDPLTAKLVSVISLSDQIEHFKEFKERLKMIVGEDRTNFTLANSLFLVVAGSDDIANTYFTLRARKSQYDVPSYTEFMANSASKFVQDLYELGARRILVFSAPPIGCVPAQRTIAGGSQRDCAQNYNEAAKLFNSKLSNKLDSLNGSLPNSRIVYVDVYNPLLDLIQNSENYGFTVGNKGCCGTGAVEVAILCNQWTPVTCANISDHVFWDSYHPTERTYTALVKELIPKYKDSFL</sequence>